<name>A0ABX2RD82_9ACTN</name>
<dbReference type="EMBL" id="JACCCQ010000001">
    <property type="protein sequence ID" value="NYF54454.1"/>
    <property type="molecule type" value="Genomic_DNA"/>
</dbReference>
<comment type="caution">
    <text evidence="1">The sequence shown here is derived from an EMBL/GenBank/DDBJ whole genome shotgun (WGS) entry which is preliminary data.</text>
</comment>
<evidence type="ECO:0008006" key="3">
    <source>
        <dbReference type="Google" id="ProtNLM"/>
    </source>
</evidence>
<evidence type="ECO:0000313" key="2">
    <source>
        <dbReference type="Proteomes" id="UP000631553"/>
    </source>
</evidence>
<proteinExistence type="predicted"/>
<protein>
    <recommendedName>
        <fullName evidence="3">Excreted virulence factor EspC, type VII ESX diderm</fullName>
    </recommendedName>
</protein>
<organism evidence="1 2">
    <name type="scientific">Micromonospora purpureochromogenes</name>
    <dbReference type="NCBI Taxonomy" id="47872"/>
    <lineage>
        <taxon>Bacteria</taxon>
        <taxon>Bacillati</taxon>
        <taxon>Actinomycetota</taxon>
        <taxon>Actinomycetes</taxon>
        <taxon>Micromonosporales</taxon>
        <taxon>Micromonosporaceae</taxon>
        <taxon>Micromonospora</taxon>
    </lineage>
</organism>
<keyword evidence="2" id="KW-1185">Reference proteome</keyword>
<sequence>MTSRYQIDALRGLGSSFSGYADNLDQETRLTLAMLELPGEAFPLFAHSAAADYERVRSAVTTVTAELGRTFETVGTALIRVAAHYQQLEADQAAGFDRAGN</sequence>
<dbReference type="RefSeq" id="WP_179801180.1">
    <property type="nucleotide sequence ID" value="NZ_JACCCQ010000001.1"/>
</dbReference>
<gene>
    <name evidence="1" type="ORF">HDA35_000285</name>
</gene>
<reference evidence="1 2" key="1">
    <citation type="submission" date="2020-07" db="EMBL/GenBank/DDBJ databases">
        <title>Sequencing the genomes of 1000 actinobacteria strains.</title>
        <authorList>
            <person name="Klenk H.-P."/>
        </authorList>
    </citation>
    <scope>NUCLEOTIDE SEQUENCE [LARGE SCALE GENOMIC DNA]</scope>
    <source>
        <strain evidence="1 2">DSM 43814</strain>
    </source>
</reference>
<accession>A0ABX2RD82</accession>
<dbReference type="Proteomes" id="UP000631553">
    <property type="component" value="Unassembled WGS sequence"/>
</dbReference>
<evidence type="ECO:0000313" key="1">
    <source>
        <dbReference type="EMBL" id="NYF54454.1"/>
    </source>
</evidence>